<sequence length="119" mass="13553">MLEFLPEDVRRGLEMARKREARKGSRLCVHIGEEVYPIQDLGDEGFAVDRTRVPGLRGLVDIYDGPRHLSQALIIAADEDGDLMRYEFKRETPVSDDPIRDYAEERETPRGLLNGPIAM</sequence>
<reference evidence="2 3" key="1">
    <citation type="submission" date="2018-04" db="EMBL/GenBank/DDBJ databases">
        <title>Pararhodobacter oceanense sp. nov., isolated from marine intertidal sediment.</title>
        <authorList>
            <person name="Wang X.-L."/>
            <person name="Du Z.-J."/>
        </authorList>
    </citation>
    <scope>NUCLEOTIDE SEQUENCE [LARGE SCALE GENOMIC DNA]</scope>
    <source>
        <strain evidence="2 3">AM505</strain>
    </source>
</reference>
<dbReference type="OrthoDB" id="7658488at2"/>
<comment type="caution">
    <text evidence="2">The sequence shown here is derived from an EMBL/GenBank/DDBJ whole genome shotgun (WGS) entry which is preliminary data.</text>
</comment>
<evidence type="ECO:0000256" key="1">
    <source>
        <dbReference type="SAM" id="MobiDB-lite"/>
    </source>
</evidence>
<feature type="compositionally biased region" description="Basic and acidic residues" evidence="1">
    <location>
        <begin position="96"/>
        <end position="109"/>
    </location>
</feature>
<dbReference type="Proteomes" id="UP000245911">
    <property type="component" value="Unassembled WGS sequence"/>
</dbReference>
<dbReference type="AlphaFoldDB" id="A0A2T8HSR4"/>
<feature type="region of interest" description="Disordered" evidence="1">
    <location>
        <begin position="96"/>
        <end position="119"/>
    </location>
</feature>
<dbReference type="RefSeq" id="WP_116558942.1">
    <property type="nucleotide sequence ID" value="NZ_JBLWYE010000030.1"/>
</dbReference>
<organism evidence="2 3">
    <name type="scientific">Pararhodobacter oceanensis</name>
    <dbReference type="NCBI Taxonomy" id="2172121"/>
    <lineage>
        <taxon>Bacteria</taxon>
        <taxon>Pseudomonadati</taxon>
        <taxon>Pseudomonadota</taxon>
        <taxon>Alphaproteobacteria</taxon>
        <taxon>Rhodobacterales</taxon>
        <taxon>Paracoccaceae</taxon>
        <taxon>Pararhodobacter</taxon>
    </lineage>
</organism>
<keyword evidence="3" id="KW-1185">Reference proteome</keyword>
<gene>
    <name evidence="2" type="ORF">DDE20_13045</name>
</gene>
<proteinExistence type="predicted"/>
<protein>
    <submittedName>
        <fullName evidence="2">Uncharacterized protein</fullName>
    </submittedName>
</protein>
<dbReference type="EMBL" id="QDKM01000005">
    <property type="protein sequence ID" value="PVH28490.1"/>
    <property type="molecule type" value="Genomic_DNA"/>
</dbReference>
<evidence type="ECO:0000313" key="3">
    <source>
        <dbReference type="Proteomes" id="UP000245911"/>
    </source>
</evidence>
<accession>A0A2T8HSR4</accession>
<evidence type="ECO:0000313" key="2">
    <source>
        <dbReference type="EMBL" id="PVH28490.1"/>
    </source>
</evidence>
<name>A0A2T8HSR4_9RHOB</name>